<dbReference type="Pfam" id="PF02780">
    <property type="entry name" value="Transketolase_C"/>
    <property type="match status" value="1"/>
</dbReference>
<dbReference type="CDD" id="cd07033">
    <property type="entry name" value="TPP_PYR_DXS_TK_like"/>
    <property type="match status" value="1"/>
</dbReference>
<dbReference type="Proteomes" id="UP000603234">
    <property type="component" value="Unassembled WGS sequence"/>
</dbReference>
<protein>
    <submittedName>
        <fullName evidence="2">Transketolase family protein</fullName>
    </submittedName>
</protein>
<dbReference type="InterPro" id="IPR005475">
    <property type="entry name" value="Transketolase-like_Pyr-bd"/>
</dbReference>
<feature type="domain" description="Transketolase-like pyrimidine-binding" evidence="1">
    <location>
        <begin position="5"/>
        <end position="170"/>
    </location>
</feature>
<sequence>MAEMKSTRQAYGEYLVELSKKMENLVVLDADLSGATKTNIFAAECSDRHFNAGIAETNLMGMAAGLATVGKIPFASTFAIFGAGRAYEVVRNSICYPKLNVKIALTHSGISVGEDGGSHQSVEDITLMRVIPNMTVLCPADAVETVKMMDAAIAIDGPVYIRLGRSDVPVIFDEDYEFKVGKASLLKAGSDVTIIAVGLMVGPALEAADLLKAEGISAQVINMGSIKPIDAAAIEAAAVKTGAIVTVEEHSIIGGLGGAVAEVLCETAPVPMERVGIKDLFGQSGKVAPLMEKYGLTAKDVVAAAKKAISRKS</sequence>
<dbReference type="SUPFAM" id="SSF52518">
    <property type="entry name" value="Thiamin diphosphate-binding fold (THDP-binding)"/>
    <property type="match status" value="1"/>
</dbReference>
<organism evidence="2 3">
    <name type="scientific">Acetobacterium fimetarium</name>
    <dbReference type="NCBI Taxonomy" id="52691"/>
    <lineage>
        <taxon>Bacteria</taxon>
        <taxon>Bacillati</taxon>
        <taxon>Bacillota</taxon>
        <taxon>Clostridia</taxon>
        <taxon>Eubacteriales</taxon>
        <taxon>Eubacteriaceae</taxon>
        <taxon>Acetobacterium</taxon>
    </lineage>
</organism>
<accession>A0ABR6WT35</accession>
<comment type="caution">
    <text evidence="2">The sequence shown here is derived from an EMBL/GenBank/DDBJ whole genome shotgun (WGS) entry which is preliminary data.</text>
</comment>
<reference evidence="2 3" key="1">
    <citation type="journal article" date="2020" name="mSystems">
        <title>Defining Genomic and Predicted Metabolic Features of the Acetobacterium Genus.</title>
        <authorList>
            <person name="Ross D.E."/>
            <person name="Marshall C.W."/>
            <person name="Gulliver D."/>
            <person name="May H.D."/>
            <person name="Norman R.S."/>
        </authorList>
    </citation>
    <scope>NUCLEOTIDE SEQUENCE [LARGE SCALE GENOMIC DNA]</scope>
    <source>
        <strain evidence="2 3">DSM 8238</strain>
    </source>
</reference>
<name>A0ABR6WT35_9FIRM</name>
<dbReference type="Gene3D" id="3.40.50.920">
    <property type="match status" value="1"/>
</dbReference>
<gene>
    <name evidence="2" type="ORF">GH808_04535</name>
</gene>
<dbReference type="InterPro" id="IPR009014">
    <property type="entry name" value="Transketo_C/PFOR_II"/>
</dbReference>
<dbReference type="SUPFAM" id="SSF52922">
    <property type="entry name" value="TK C-terminal domain-like"/>
    <property type="match status" value="1"/>
</dbReference>
<dbReference type="InterPro" id="IPR051157">
    <property type="entry name" value="PDH/Transketolase"/>
</dbReference>
<dbReference type="SMART" id="SM00861">
    <property type="entry name" value="Transket_pyr"/>
    <property type="match status" value="1"/>
</dbReference>
<dbReference type="InterPro" id="IPR029061">
    <property type="entry name" value="THDP-binding"/>
</dbReference>
<dbReference type="RefSeq" id="WP_186841601.1">
    <property type="nucleotide sequence ID" value="NZ_WJBC01000004.1"/>
</dbReference>
<evidence type="ECO:0000313" key="2">
    <source>
        <dbReference type="EMBL" id="MBC3803700.1"/>
    </source>
</evidence>
<dbReference type="InterPro" id="IPR033248">
    <property type="entry name" value="Transketolase_C"/>
</dbReference>
<dbReference type="PANTHER" id="PTHR43825:SF1">
    <property type="entry name" value="TRANSKETOLASE-LIKE PYRIMIDINE-BINDING DOMAIN-CONTAINING PROTEIN"/>
    <property type="match status" value="1"/>
</dbReference>
<evidence type="ECO:0000313" key="3">
    <source>
        <dbReference type="Proteomes" id="UP000603234"/>
    </source>
</evidence>
<dbReference type="EMBL" id="WJBC01000004">
    <property type="protein sequence ID" value="MBC3803700.1"/>
    <property type="molecule type" value="Genomic_DNA"/>
</dbReference>
<dbReference type="PANTHER" id="PTHR43825">
    <property type="entry name" value="PYRUVATE DEHYDROGENASE E1 COMPONENT"/>
    <property type="match status" value="1"/>
</dbReference>
<dbReference type="Pfam" id="PF02779">
    <property type="entry name" value="Transket_pyr"/>
    <property type="match status" value="1"/>
</dbReference>
<evidence type="ECO:0000259" key="1">
    <source>
        <dbReference type="SMART" id="SM00861"/>
    </source>
</evidence>
<keyword evidence="3" id="KW-1185">Reference proteome</keyword>
<proteinExistence type="predicted"/>
<dbReference type="Gene3D" id="3.40.50.970">
    <property type="match status" value="1"/>
</dbReference>